<organism evidence="1 2">
    <name type="scientific">Heliophilum fasciatum</name>
    <dbReference type="NCBI Taxonomy" id="35700"/>
    <lineage>
        <taxon>Bacteria</taxon>
        <taxon>Bacillati</taxon>
        <taxon>Bacillota</taxon>
        <taxon>Clostridia</taxon>
        <taxon>Eubacteriales</taxon>
        <taxon>Heliobacteriaceae</taxon>
        <taxon>Heliophilum</taxon>
    </lineage>
</organism>
<proteinExistence type="predicted"/>
<dbReference type="Pfam" id="PF05582">
    <property type="entry name" value="Peptidase_U57"/>
    <property type="match status" value="1"/>
</dbReference>
<dbReference type="OrthoDB" id="9785306at2"/>
<name>A0A4R2RY16_9FIRM</name>
<accession>A0A4R2RY16</accession>
<gene>
    <name evidence="1" type="ORF">EDD73_10394</name>
</gene>
<dbReference type="InterPro" id="IPR008764">
    <property type="entry name" value="Peptidase_U57"/>
</dbReference>
<reference evidence="1 2" key="1">
    <citation type="submission" date="2019-03" db="EMBL/GenBank/DDBJ databases">
        <title>Genomic Encyclopedia of Type Strains, Phase IV (KMG-IV): sequencing the most valuable type-strain genomes for metagenomic binning, comparative biology and taxonomic classification.</title>
        <authorList>
            <person name="Goeker M."/>
        </authorList>
    </citation>
    <scope>NUCLEOTIDE SEQUENCE [LARGE SCALE GENOMIC DNA]</scope>
    <source>
        <strain evidence="1 2">DSM 11170</strain>
    </source>
</reference>
<keyword evidence="2" id="KW-1185">Reference proteome</keyword>
<dbReference type="RefSeq" id="WP_131918058.1">
    <property type="nucleotide sequence ID" value="NZ_JAOQNU010000003.1"/>
</dbReference>
<dbReference type="EMBL" id="SLXT01000003">
    <property type="protein sequence ID" value="TCP68463.1"/>
    <property type="molecule type" value="Genomic_DNA"/>
</dbReference>
<protein>
    <submittedName>
        <fullName evidence="1">Spore coat assembly protein</fullName>
    </submittedName>
</protein>
<evidence type="ECO:0000313" key="2">
    <source>
        <dbReference type="Proteomes" id="UP000294813"/>
    </source>
</evidence>
<dbReference type="AlphaFoldDB" id="A0A4R2RY16"/>
<sequence length="236" mass="26238">MREVRVGDSVTRNSYGNDIFFRVVEITPGEEEPDARLQGLDVRLEADAPLSDLQVPPLLEVFRYRQRMLLLHHKRLAAAEAACAARSRGSSDDGRPRRVLHLDGDEEALSACLDAYRKLNIAACGYFHEEKEFADVVGSYLESHPADFLVLTGHDGAYRLPDGTYKQHHTEYLTEAIAEARRRARSGNDLKIVAGACQSCAEALRTAGADAVVETDQEWMTVLDPVLTVKALCKQR</sequence>
<comment type="caution">
    <text evidence="1">The sequence shown here is derived from an EMBL/GenBank/DDBJ whole genome shotgun (WGS) entry which is preliminary data.</text>
</comment>
<dbReference type="Proteomes" id="UP000294813">
    <property type="component" value="Unassembled WGS sequence"/>
</dbReference>
<evidence type="ECO:0000313" key="1">
    <source>
        <dbReference type="EMBL" id="TCP68463.1"/>
    </source>
</evidence>